<comment type="similarity">
    <text evidence="1">Belongs to the short-chain dehydrogenases/reductases (SDR) family.</text>
</comment>
<dbReference type="InterPro" id="IPR002347">
    <property type="entry name" value="SDR_fam"/>
</dbReference>
<dbReference type="InterPro" id="IPR057326">
    <property type="entry name" value="KR_dom"/>
</dbReference>
<protein>
    <submittedName>
        <fullName evidence="4">SDR family NAD(P)-dependent oxidoreductase</fullName>
    </submittedName>
</protein>
<dbReference type="PRINTS" id="PR00080">
    <property type="entry name" value="SDRFAMILY"/>
</dbReference>
<sequence length="247" mass="25887">MMRLAGKTAVITGGSRGLGRAIAERYLLEGAQVVCAARNPYDIKEVLDLSPGRGAYVPVDVTSADSVAALMAETADRFGGVDILVANAGVSRDGRVERLAVTDWQDMVATNLTGVFLCTQAAIPYLERSQAARIINVSSSMATRVAIGAAGYCATKAAVEMFTRVSAIELGPRGILVNSLAPGILDEGMGQQLTENDKIWARYKTRLALGRPGGADEAADAALFLAGPESSYVNGHVLEVNGGLLWS</sequence>
<dbReference type="CDD" id="cd05233">
    <property type="entry name" value="SDR_c"/>
    <property type="match status" value="1"/>
</dbReference>
<feature type="domain" description="Ketoreductase" evidence="3">
    <location>
        <begin position="7"/>
        <end position="187"/>
    </location>
</feature>
<dbReference type="InterPro" id="IPR036291">
    <property type="entry name" value="NAD(P)-bd_dom_sf"/>
</dbReference>
<dbReference type="SUPFAM" id="SSF51735">
    <property type="entry name" value="NAD(P)-binding Rossmann-fold domains"/>
    <property type="match status" value="1"/>
</dbReference>
<proteinExistence type="inferred from homology"/>
<name>A0ABT5G3Z2_9ACTN</name>
<dbReference type="PANTHER" id="PTHR42760">
    <property type="entry name" value="SHORT-CHAIN DEHYDROGENASES/REDUCTASES FAMILY MEMBER"/>
    <property type="match status" value="1"/>
</dbReference>
<accession>A0ABT5G3Z2</accession>
<reference evidence="4 5" key="1">
    <citation type="journal article" date="2015" name="Int. J. Syst. Evol. Microbiol.">
        <title>Streptomyces gilvifuscus sp. nov., an actinomycete that produces antibacterial compounds isolated from soil.</title>
        <authorList>
            <person name="Nguyen T.M."/>
            <person name="Kim J."/>
        </authorList>
    </citation>
    <scope>NUCLEOTIDE SEQUENCE [LARGE SCALE GENOMIC DNA]</scope>
    <source>
        <strain evidence="4 5">T113</strain>
    </source>
</reference>
<dbReference type="PRINTS" id="PR00081">
    <property type="entry name" value="GDHRDH"/>
</dbReference>
<keyword evidence="5" id="KW-1185">Reference proteome</keyword>
<organism evidence="4 5">
    <name type="scientific">Streptomyces gilvifuscus</name>
    <dbReference type="NCBI Taxonomy" id="1550617"/>
    <lineage>
        <taxon>Bacteria</taxon>
        <taxon>Bacillati</taxon>
        <taxon>Actinomycetota</taxon>
        <taxon>Actinomycetes</taxon>
        <taxon>Kitasatosporales</taxon>
        <taxon>Streptomycetaceae</taxon>
        <taxon>Streptomyces</taxon>
    </lineage>
</organism>
<dbReference type="Gene3D" id="3.40.50.720">
    <property type="entry name" value="NAD(P)-binding Rossmann-like Domain"/>
    <property type="match status" value="1"/>
</dbReference>
<evidence type="ECO:0000313" key="5">
    <source>
        <dbReference type="Proteomes" id="UP001221328"/>
    </source>
</evidence>
<comment type="caution">
    <text evidence="4">The sequence shown here is derived from an EMBL/GenBank/DDBJ whole genome shotgun (WGS) entry which is preliminary data.</text>
</comment>
<dbReference type="Proteomes" id="UP001221328">
    <property type="component" value="Unassembled WGS sequence"/>
</dbReference>
<dbReference type="SMART" id="SM00822">
    <property type="entry name" value="PKS_KR"/>
    <property type="match status" value="1"/>
</dbReference>
<dbReference type="RefSeq" id="WP_234491090.1">
    <property type="nucleotide sequence ID" value="NZ_JAQOSK010000016.1"/>
</dbReference>
<evidence type="ECO:0000256" key="1">
    <source>
        <dbReference type="ARBA" id="ARBA00006484"/>
    </source>
</evidence>
<evidence type="ECO:0000313" key="4">
    <source>
        <dbReference type="EMBL" id="MDC2959342.1"/>
    </source>
</evidence>
<dbReference type="PANTHER" id="PTHR42760:SF133">
    <property type="entry name" value="3-OXOACYL-[ACYL-CARRIER-PROTEIN] REDUCTASE"/>
    <property type="match status" value="1"/>
</dbReference>
<evidence type="ECO:0000259" key="3">
    <source>
        <dbReference type="SMART" id="SM00822"/>
    </source>
</evidence>
<dbReference type="Pfam" id="PF13561">
    <property type="entry name" value="adh_short_C2"/>
    <property type="match status" value="1"/>
</dbReference>
<keyword evidence="2" id="KW-0560">Oxidoreductase</keyword>
<gene>
    <name evidence="4" type="ORF">PO587_33425</name>
</gene>
<dbReference type="EMBL" id="JAQOSK010000016">
    <property type="protein sequence ID" value="MDC2959342.1"/>
    <property type="molecule type" value="Genomic_DNA"/>
</dbReference>
<evidence type="ECO:0000256" key="2">
    <source>
        <dbReference type="ARBA" id="ARBA00023002"/>
    </source>
</evidence>